<name>A0A515ETB7_9BURK</name>
<dbReference type="Pfam" id="PF08893">
    <property type="entry name" value="DUF1839"/>
    <property type="match status" value="1"/>
</dbReference>
<proteinExistence type="predicted"/>
<evidence type="ECO:0000313" key="2">
    <source>
        <dbReference type="Proteomes" id="UP000317365"/>
    </source>
</evidence>
<evidence type="ECO:0000313" key="1">
    <source>
        <dbReference type="EMBL" id="QDL55813.1"/>
    </source>
</evidence>
<dbReference type="RefSeq" id="WP_142812965.1">
    <property type="nucleotide sequence ID" value="NZ_CP036282.1"/>
</dbReference>
<keyword evidence="2" id="KW-1185">Reference proteome</keyword>
<accession>A0A515ETB7</accession>
<reference evidence="2" key="2">
    <citation type="journal article" date="2020" name="Int. J. Syst. Evol. Microbiol.">
        <title>Genomic insights into a novel species Rhodoferax aquaticus sp. nov., isolated from freshwater.</title>
        <authorList>
            <person name="Li T."/>
            <person name="Zhuo Y."/>
            <person name="Jin C.Z."/>
            <person name="Wu X."/>
            <person name="Ko S.R."/>
            <person name="Jin F.J."/>
            <person name="Ahn C.Y."/>
            <person name="Oh H.M."/>
            <person name="Lee H.G."/>
            <person name="Jin L."/>
        </authorList>
    </citation>
    <scope>NUCLEOTIDE SEQUENCE [LARGE SCALE GENOMIC DNA]</scope>
    <source>
        <strain evidence="2">Gr-4</strain>
    </source>
</reference>
<reference evidence="2" key="1">
    <citation type="submission" date="2019-02" db="EMBL/GenBank/DDBJ databases">
        <title>Complete genome sequence of Rhodoferax sp. Gr-4.</title>
        <authorList>
            <person name="Jin L."/>
        </authorList>
    </citation>
    <scope>NUCLEOTIDE SEQUENCE [LARGE SCALE GENOMIC DNA]</scope>
    <source>
        <strain evidence="2">Gr-4</strain>
    </source>
</reference>
<protein>
    <submittedName>
        <fullName evidence="1">DUF1839 family protein</fullName>
    </submittedName>
</protein>
<organism evidence="1 2">
    <name type="scientific">Rhodoferax aquaticus</name>
    <dbReference type="NCBI Taxonomy" id="2527691"/>
    <lineage>
        <taxon>Bacteria</taxon>
        <taxon>Pseudomonadati</taxon>
        <taxon>Pseudomonadota</taxon>
        <taxon>Betaproteobacteria</taxon>
        <taxon>Burkholderiales</taxon>
        <taxon>Comamonadaceae</taxon>
        <taxon>Rhodoferax</taxon>
    </lineage>
</organism>
<gene>
    <name evidence="1" type="ORF">EXZ61_17460</name>
</gene>
<dbReference type="KEGG" id="rhg:EXZ61_17460"/>
<dbReference type="InterPro" id="IPR014989">
    <property type="entry name" value="DUF1839"/>
</dbReference>
<sequence length="335" mass="37181">MMPTKVQAIQGLDAAHYPRHALHASHALWTEKNCYIDLWIEILHAKGLEPLAMLPFVAQMDFEGDQWTFFKPSHDELRSLYGIKVHELTVWKPLLEHALEHLSAGRLICVEVDAYYLPDTQGTDYRHKHSKTTIAINAVDTEAQELGYFHNAGYFVAQGEDYHHLLPAQWPASGLPLFAELVSFYDPPVWQGSALKQASKALMGKHVAYAPLVNPVIQFAHRFAQELPKLQASGLDNYHAWAFAGIRQWGAASELQAAWLEWLHEELPPAAQPVHALLAGMAMDAKTLILKGARAVVSKKAFDPVAQLAHSAAAWDQSMAALRAAFPPPSAPLNS</sequence>
<dbReference type="EMBL" id="CP036282">
    <property type="protein sequence ID" value="QDL55813.1"/>
    <property type="molecule type" value="Genomic_DNA"/>
</dbReference>
<dbReference type="Proteomes" id="UP000317365">
    <property type="component" value="Chromosome"/>
</dbReference>
<dbReference type="AlphaFoldDB" id="A0A515ETB7"/>